<dbReference type="SFLD" id="SFLDG01129">
    <property type="entry name" value="C1.5:_HAD__Beta-PGM__Phosphata"/>
    <property type="match status" value="1"/>
</dbReference>
<dbReference type="HOGENOM" id="CLU_622049_0_0_2"/>
<dbReference type="GO" id="GO:0016740">
    <property type="term" value="F:transferase activity"/>
    <property type="evidence" value="ECO:0007669"/>
    <property type="project" value="UniProtKB-KW"/>
</dbReference>
<gene>
    <name evidence="3" type="ORF">TEU_00900</name>
</gene>
<evidence type="ECO:0000313" key="3">
    <source>
        <dbReference type="EMBL" id="AIU69010.1"/>
    </source>
</evidence>
<sequence length="440" mass="48979">MDIRAVVFDLDGTLVGAEKTFSEIKSELKERLISLGIPRELVGELTPMYEGLIELSRKTGRPFEEMYSILVNLEVERIRDSFLFEGARELLDFLVGEGIKLALMTRSSRMAALEALELHGIKDYFEIISTRDDVPPEELKPNPGQLRRILGELNVQPEKAIVVGDHGYDVIPARELGALSVLVTGHEAGRMSFQVEAEPNFEVENLIHLRKLFERLLSSYVVVPAYNEEKTIKGVIENLLRYFKKDEIIVVNDGSRDRTEEIARSYGVHVLTHLVNRGLGGALGTGFAYAIRKNAKLVLTFDADGQHLISDALRVMRPVAEGRADFAVGSRLKGDTSQMPLVKKFGNFVLDAVTAVFAGKYVSDSQSGLRCLSGDCLRKIRITCDRYAVSSEIIIEASKAGCRIVEVPIKAVYTEYSMKKGTNVLEGVKIALNLLFDKLR</sequence>
<organism evidence="3 4">
    <name type="scientific">Thermococcus eurythermalis</name>
    <dbReference type="NCBI Taxonomy" id="1505907"/>
    <lineage>
        <taxon>Archaea</taxon>
        <taxon>Methanobacteriati</taxon>
        <taxon>Methanobacteriota</taxon>
        <taxon>Thermococci</taxon>
        <taxon>Thermococcales</taxon>
        <taxon>Thermococcaceae</taxon>
        <taxon>Thermococcus</taxon>
    </lineage>
</organism>
<comment type="similarity">
    <text evidence="1">Belongs to the HAD-like hydrolase superfamily.</text>
</comment>
<dbReference type="RefSeq" id="WP_050001994.1">
    <property type="nucleotide sequence ID" value="NZ_CP008887.1"/>
</dbReference>
<reference evidence="3 4" key="1">
    <citation type="journal article" date="2015" name="Int. J. Syst. Evol. Microbiol.">
        <title>Thermococcus eurythermalis sp. nov., a conditional piezophilic hyperthermophilic archaeon with a wide temperature range isolated from an oil-immersed chimney in the Guaymas Basin.</title>
        <authorList>
            <person name="Zhao W."/>
            <person name="Zeng X."/>
            <person name="Xiao X."/>
        </authorList>
    </citation>
    <scope>NUCLEOTIDE SEQUENCE [LARGE SCALE GENOMIC DNA]</scope>
    <source>
        <strain evidence="3 4">A501</strain>
    </source>
</reference>
<keyword evidence="3" id="KW-0808">Transferase</keyword>
<dbReference type="Pfam" id="PF00535">
    <property type="entry name" value="Glycos_transf_2"/>
    <property type="match status" value="1"/>
</dbReference>
<accession>A0A097QRC1</accession>
<dbReference type="InterPro" id="IPR001173">
    <property type="entry name" value="Glyco_trans_2-like"/>
</dbReference>
<dbReference type="SFLD" id="SFLDS00003">
    <property type="entry name" value="Haloacid_Dehalogenase"/>
    <property type="match status" value="1"/>
</dbReference>
<dbReference type="KEGG" id="teu:TEU_00900"/>
<dbReference type="InterPro" id="IPR023198">
    <property type="entry name" value="PGP-like_dom2"/>
</dbReference>
<evidence type="ECO:0000313" key="4">
    <source>
        <dbReference type="Proteomes" id="UP000029980"/>
    </source>
</evidence>
<dbReference type="Gene3D" id="3.90.550.10">
    <property type="entry name" value="Spore Coat Polysaccharide Biosynthesis Protein SpsA, Chain A"/>
    <property type="match status" value="1"/>
</dbReference>
<dbReference type="PRINTS" id="PR00413">
    <property type="entry name" value="HADHALOGNASE"/>
</dbReference>
<protein>
    <submittedName>
        <fullName evidence="3">Dolichol-phosphate glucosyltransferase</fullName>
    </submittedName>
</protein>
<dbReference type="PANTHER" id="PTHR10859:SF91">
    <property type="entry name" value="DOLICHYL-PHOSPHATE BETA-GLUCOSYLTRANSFERASE"/>
    <property type="match status" value="1"/>
</dbReference>
<dbReference type="Pfam" id="PF00702">
    <property type="entry name" value="Hydrolase"/>
    <property type="match status" value="1"/>
</dbReference>
<dbReference type="Gene3D" id="3.40.50.1000">
    <property type="entry name" value="HAD superfamily/HAD-like"/>
    <property type="match status" value="1"/>
</dbReference>
<dbReference type="OrthoDB" id="11098at2157"/>
<feature type="domain" description="Glycosyltransferase 2-like" evidence="2">
    <location>
        <begin position="221"/>
        <end position="335"/>
    </location>
</feature>
<evidence type="ECO:0000259" key="2">
    <source>
        <dbReference type="Pfam" id="PF00535"/>
    </source>
</evidence>
<dbReference type="EMBL" id="CP008887">
    <property type="protein sequence ID" value="AIU69010.1"/>
    <property type="molecule type" value="Genomic_DNA"/>
</dbReference>
<dbReference type="PANTHER" id="PTHR10859">
    <property type="entry name" value="GLYCOSYL TRANSFERASE"/>
    <property type="match status" value="1"/>
</dbReference>
<dbReference type="InterPro" id="IPR029044">
    <property type="entry name" value="Nucleotide-diphossugar_trans"/>
</dbReference>
<name>A0A097QRC1_9EURY</name>
<dbReference type="InterPro" id="IPR023214">
    <property type="entry name" value="HAD_sf"/>
</dbReference>
<dbReference type="InterPro" id="IPR006439">
    <property type="entry name" value="HAD-SF_hydro_IA"/>
</dbReference>
<dbReference type="STRING" id="1505907.TEU_00900"/>
<dbReference type="Proteomes" id="UP000029980">
    <property type="component" value="Chromosome"/>
</dbReference>
<dbReference type="Gene3D" id="1.10.150.240">
    <property type="entry name" value="Putative phosphatase, domain 2"/>
    <property type="match status" value="1"/>
</dbReference>
<dbReference type="CDD" id="cd04179">
    <property type="entry name" value="DPM_DPG-synthase_like"/>
    <property type="match status" value="1"/>
</dbReference>
<dbReference type="GeneID" id="25151988"/>
<keyword evidence="4" id="KW-1185">Reference proteome</keyword>
<dbReference type="SUPFAM" id="SSF56784">
    <property type="entry name" value="HAD-like"/>
    <property type="match status" value="1"/>
</dbReference>
<evidence type="ECO:0000256" key="1">
    <source>
        <dbReference type="ARBA" id="ARBA00007958"/>
    </source>
</evidence>
<dbReference type="GO" id="GO:0006487">
    <property type="term" value="P:protein N-linked glycosylation"/>
    <property type="evidence" value="ECO:0007669"/>
    <property type="project" value="TreeGrafter"/>
</dbReference>
<proteinExistence type="inferred from homology"/>
<dbReference type="AlphaFoldDB" id="A0A097QRC1"/>
<dbReference type="InterPro" id="IPR036412">
    <property type="entry name" value="HAD-like_sf"/>
</dbReference>
<dbReference type="SUPFAM" id="SSF53448">
    <property type="entry name" value="Nucleotide-diphospho-sugar transferases"/>
    <property type="match status" value="1"/>
</dbReference>